<organism evidence="2">
    <name type="scientific">freshwater metagenome</name>
    <dbReference type="NCBI Taxonomy" id="449393"/>
    <lineage>
        <taxon>unclassified sequences</taxon>
        <taxon>metagenomes</taxon>
        <taxon>ecological metagenomes</taxon>
    </lineage>
</organism>
<dbReference type="AlphaFoldDB" id="A0A6J6GKU1"/>
<feature type="region of interest" description="Disordered" evidence="1">
    <location>
        <begin position="1"/>
        <end position="20"/>
    </location>
</feature>
<evidence type="ECO:0000313" key="2">
    <source>
        <dbReference type="EMBL" id="CAB4599525.1"/>
    </source>
</evidence>
<protein>
    <submittedName>
        <fullName evidence="2">Unannotated protein</fullName>
    </submittedName>
</protein>
<evidence type="ECO:0000256" key="1">
    <source>
        <dbReference type="SAM" id="MobiDB-lite"/>
    </source>
</evidence>
<sequence length="181" mass="19185">MALIPVANGSLTGWRSTTEGACTSRARRASALISPLPSIGRPSGSTTRPRKASPTGTERISPVRRTDEPSSIPVVSPRITTPISRTSRFSARPRVPFSNCKSSFAIVDGRPSTRAIPSPAWLTVPTSSRDAVPGSYDLTNVAKASRISSGRIVSSAILFSLFLFLVKNLSALTSKQAICLC</sequence>
<gene>
    <name evidence="2" type="ORF">UFOPK1795_01092</name>
</gene>
<name>A0A6J6GKU1_9ZZZZ</name>
<dbReference type="EMBL" id="CAEZUG010000075">
    <property type="protein sequence ID" value="CAB4599525.1"/>
    <property type="molecule type" value="Genomic_DNA"/>
</dbReference>
<feature type="region of interest" description="Disordered" evidence="1">
    <location>
        <begin position="32"/>
        <end position="77"/>
    </location>
</feature>
<feature type="compositionally biased region" description="Polar residues" evidence="1">
    <location>
        <begin position="9"/>
        <end position="20"/>
    </location>
</feature>
<accession>A0A6J6GKU1</accession>
<reference evidence="2" key="1">
    <citation type="submission" date="2020-05" db="EMBL/GenBank/DDBJ databases">
        <authorList>
            <person name="Chiriac C."/>
            <person name="Salcher M."/>
            <person name="Ghai R."/>
            <person name="Kavagutti S V."/>
        </authorList>
    </citation>
    <scope>NUCLEOTIDE SEQUENCE</scope>
</reference>
<proteinExistence type="predicted"/>